<feature type="compositionally biased region" description="Basic residues" evidence="1">
    <location>
        <begin position="84"/>
        <end position="95"/>
    </location>
</feature>
<keyword evidence="3" id="KW-1185">Reference proteome</keyword>
<feature type="region of interest" description="Disordered" evidence="1">
    <location>
        <begin position="64"/>
        <end position="131"/>
    </location>
</feature>
<accession>A0ABD0LU65</accession>
<sequence length="131" mass="14553">MSSAEGLFVQEKKDTSKLKLKIRLTKSGGFVSISGNKEDVSSQETSGSQFNENIHNEQEYFDTLPSHHGLPWTRTQSSTPVLTNKKKVRKKKQKNRQVASDKDIFKESPCGVSEGHRLSSCQSASYPPVPA</sequence>
<reference evidence="2 3" key="1">
    <citation type="journal article" date="2023" name="Sci. Data">
        <title>Genome assembly of the Korean intertidal mud-creeper Batillaria attramentaria.</title>
        <authorList>
            <person name="Patra A.K."/>
            <person name="Ho P.T."/>
            <person name="Jun S."/>
            <person name="Lee S.J."/>
            <person name="Kim Y."/>
            <person name="Won Y.J."/>
        </authorList>
    </citation>
    <scope>NUCLEOTIDE SEQUENCE [LARGE SCALE GENOMIC DNA]</scope>
    <source>
        <strain evidence="2">Wonlab-2016</strain>
    </source>
</reference>
<feature type="compositionally biased region" description="Polar residues" evidence="1">
    <location>
        <begin position="73"/>
        <end position="82"/>
    </location>
</feature>
<gene>
    <name evidence="2" type="ORF">BaRGS_00005755</name>
</gene>
<comment type="caution">
    <text evidence="2">The sequence shown here is derived from an EMBL/GenBank/DDBJ whole genome shotgun (WGS) entry which is preliminary data.</text>
</comment>
<organism evidence="2 3">
    <name type="scientific">Batillaria attramentaria</name>
    <dbReference type="NCBI Taxonomy" id="370345"/>
    <lineage>
        <taxon>Eukaryota</taxon>
        <taxon>Metazoa</taxon>
        <taxon>Spiralia</taxon>
        <taxon>Lophotrochozoa</taxon>
        <taxon>Mollusca</taxon>
        <taxon>Gastropoda</taxon>
        <taxon>Caenogastropoda</taxon>
        <taxon>Sorbeoconcha</taxon>
        <taxon>Cerithioidea</taxon>
        <taxon>Batillariidae</taxon>
        <taxon>Batillaria</taxon>
    </lineage>
</organism>
<evidence type="ECO:0000313" key="2">
    <source>
        <dbReference type="EMBL" id="KAK7503129.1"/>
    </source>
</evidence>
<dbReference type="AlphaFoldDB" id="A0ABD0LU65"/>
<dbReference type="Proteomes" id="UP001519460">
    <property type="component" value="Unassembled WGS sequence"/>
</dbReference>
<protein>
    <submittedName>
        <fullName evidence="2">Uncharacterized protein</fullName>
    </submittedName>
</protein>
<name>A0ABD0LU65_9CAEN</name>
<evidence type="ECO:0000313" key="3">
    <source>
        <dbReference type="Proteomes" id="UP001519460"/>
    </source>
</evidence>
<proteinExistence type="predicted"/>
<evidence type="ECO:0000256" key="1">
    <source>
        <dbReference type="SAM" id="MobiDB-lite"/>
    </source>
</evidence>
<dbReference type="EMBL" id="JACVVK020000022">
    <property type="protein sequence ID" value="KAK7503129.1"/>
    <property type="molecule type" value="Genomic_DNA"/>
</dbReference>